<dbReference type="Proteomes" id="UP000672602">
    <property type="component" value="Unassembled WGS sequence"/>
</dbReference>
<dbReference type="InterPro" id="IPR038492">
    <property type="entry name" value="GBBH-like_N_sf"/>
</dbReference>
<reference evidence="10" key="1">
    <citation type="submission" date="2021-04" db="EMBL/GenBank/DDBJ databases">
        <authorList>
            <person name="Zhang D.-C."/>
        </authorList>
    </citation>
    <scope>NUCLEOTIDE SEQUENCE</scope>
    <source>
        <strain evidence="10">CGMCC 1.15697</strain>
    </source>
</reference>
<dbReference type="InterPro" id="IPR042098">
    <property type="entry name" value="TauD-like_sf"/>
</dbReference>
<dbReference type="GO" id="GO:0016706">
    <property type="term" value="F:2-oxoglutarate-dependent dioxygenase activity"/>
    <property type="evidence" value="ECO:0007669"/>
    <property type="project" value="UniProtKB-ARBA"/>
</dbReference>
<dbReference type="InterPro" id="IPR050411">
    <property type="entry name" value="AlphaKG_dependent_hydroxylases"/>
</dbReference>
<comment type="caution">
    <text evidence="10">The sequence shown here is derived from an EMBL/GenBank/DDBJ whole genome shotgun (WGS) entry which is preliminary data.</text>
</comment>
<evidence type="ECO:0000256" key="5">
    <source>
        <dbReference type="ARBA" id="ARBA00022964"/>
    </source>
</evidence>
<evidence type="ECO:0000313" key="10">
    <source>
        <dbReference type="EMBL" id="MBP5856403.1"/>
    </source>
</evidence>
<keyword evidence="7" id="KW-0408">Iron</keyword>
<evidence type="ECO:0000256" key="4">
    <source>
        <dbReference type="ARBA" id="ARBA00022723"/>
    </source>
</evidence>
<accession>A0A8J7SHG8</accession>
<feature type="domain" description="Gamma-butyrobetaine hydroxylase-like N-terminal" evidence="9">
    <location>
        <begin position="24"/>
        <end position="84"/>
    </location>
</feature>
<dbReference type="EMBL" id="JAGMWN010000002">
    <property type="protein sequence ID" value="MBP5856403.1"/>
    <property type="molecule type" value="Genomic_DNA"/>
</dbReference>
<evidence type="ECO:0000256" key="1">
    <source>
        <dbReference type="ARBA" id="ARBA00001954"/>
    </source>
</evidence>
<evidence type="ECO:0000256" key="3">
    <source>
        <dbReference type="ARBA" id="ARBA00008654"/>
    </source>
</evidence>
<comment type="similarity">
    <text evidence="3">Belongs to the gamma-BBH/TMLD family.</text>
</comment>
<dbReference type="GO" id="GO:0045329">
    <property type="term" value="P:carnitine biosynthetic process"/>
    <property type="evidence" value="ECO:0007669"/>
    <property type="project" value="TreeGrafter"/>
</dbReference>
<dbReference type="AlphaFoldDB" id="A0A8J7SHG8"/>
<protein>
    <submittedName>
        <fullName evidence="10">TauD/TfdA family dioxygenase</fullName>
    </submittedName>
</protein>
<evidence type="ECO:0000313" key="11">
    <source>
        <dbReference type="Proteomes" id="UP000672602"/>
    </source>
</evidence>
<dbReference type="CDD" id="cd00250">
    <property type="entry name" value="CAS_like"/>
    <property type="match status" value="1"/>
</dbReference>
<comment type="cofactor">
    <cofactor evidence="1">
        <name>Fe(2+)</name>
        <dbReference type="ChEBI" id="CHEBI:29033"/>
    </cofactor>
</comment>
<dbReference type="Gene3D" id="3.60.130.10">
    <property type="entry name" value="Clavaminate synthase-like"/>
    <property type="match status" value="1"/>
</dbReference>
<keyword evidence="11" id="KW-1185">Reference proteome</keyword>
<proteinExistence type="inferred from homology"/>
<gene>
    <name evidence="10" type="ORF">KAJ83_05250</name>
</gene>
<organism evidence="10 11">
    <name type="scientific">Marivibrio halodurans</name>
    <dbReference type="NCBI Taxonomy" id="2039722"/>
    <lineage>
        <taxon>Bacteria</taxon>
        <taxon>Pseudomonadati</taxon>
        <taxon>Pseudomonadota</taxon>
        <taxon>Alphaproteobacteria</taxon>
        <taxon>Rhodospirillales</taxon>
        <taxon>Rhodospirillaceae</taxon>
        <taxon>Marivibrio</taxon>
    </lineage>
</organism>
<dbReference type="Pfam" id="PF02668">
    <property type="entry name" value="TauD"/>
    <property type="match status" value="1"/>
</dbReference>
<evidence type="ECO:0000256" key="7">
    <source>
        <dbReference type="ARBA" id="ARBA00023004"/>
    </source>
</evidence>
<dbReference type="Pfam" id="PF06155">
    <property type="entry name" value="GBBH-like_N"/>
    <property type="match status" value="1"/>
</dbReference>
<evidence type="ECO:0000259" key="9">
    <source>
        <dbReference type="Pfam" id="PF06155"/>
    </source>
</evidence>
<dbReference type="PANTHER" id="PTHR10696:SF25">
    <property type="entry name" value="OXIDOREDUCTASE AIM17-RELATED"/>
    <property type="match status" value="1"/>
</dbReference>
<dbReference type="PANTHER" id="PTHR10696">
    <property type="entry name" value="GAMMA-BUTYROBETAINE HYDROXYLASE-RELATED"/>
    <property type="match status" value="1"/>
</dbReference>
<dbReference type="Gene3D" id="3.30.2020.30">
    <property type="match status" value="1"/>
</dbReference>
<comment type="cofactor">
    <cofactor evidence="2">
        <name>L-ascorbate</name>
        <dbReference type="ChEBI" id="CHEBI:38290"/>
    </cofactor>
</comment>
<sequence>MDTLTRATPHTDAADLVAELAGVEDRALTLRWPDGATHRFDAVWLRDNARGDAHRHGGNDQRLFDVADLPADITIAAAEIAADGNLRLTVEPEGLDLVFSPGWLRVNAYDGRSGVGGNEDGEGGAPATWDARLADRLVRHDYAAVTRDPAALYDWLDAIRADGFALMHNVPAEPGMVCRLASLFGFVRETNYGRLFDVRSEARPNNMAFTAAGLGVHTDNPYRDPVPGLQLLHCLAAEEDGGASIVVDGFEAARRLAESAPEDFALLARWRVPFRYRTGTTDLRARRRLIEVDEAGRPIAVAYNNRSIAPLDLPAEVMPAYYRAYRRFSEVLRDPSLAVRFKMGPGDLFVVDNRRVLHGRDGFAGGTRHLQGCYADMDSLLSQLRVMERERGGEGERA</sequence>
<dbReference type="InterPro" id="IPR003819">
    <property type="entry name" value="TauD/TfdA-like"/>
</dbReference>
<keyword evidence="5 10" id="KW-0223">Dioxygenase</keyword>
<keyword evidence="4" id="KW-0479">Metal-binding</keyword>
<evidence type="ECO:0000256" key="2">
    <source>
        <dbReference type="ARBA" id="ARBA00001961"/>
    </source>
</evidence>
<evidence type="ECO:0000256" key="6">
    <source>
        <dbReference type="ARBA" id="ARBA00023002"/>
    </source>
</evidence>
<feature type="domain" description="TauD/TfdA-like" evidence="8">
    <location>
        <begin position="140"/>
        <end position="374"/>
    </location>
</feature>
<dbReference type="GO" id="GO:0046872">
    <property type="term" value="F:metal ion binding"/>
    <property type="evidence" value="ECO:0007669"/>
    <property type="project" value="UniProtKB-KW"/>
</dbReference>
<keyword evidence="6" id="KW-0560">Oxidoreductase</keyword>
<dbReference type="FunFam" id="3.60.130.10:FF:000001">
    <property type="entry name" value="Trimethyllysine dioxygenase, mitochondrial"/>
    <property type="match status" value="1"/>
</dbReference>
<dbReference type="InterPro" id="IPR010376">
    <property type="entry name" value="GBBH-like_N"/>
</dbReference>
<dbReference type="SUPFAM" id="SSF51197">
    <property type="entry name" value="Clavaminate synthase-like"/>
    <property type="match status" value="1"/>
</dbReference>
<dbReference type="RefSeq" id="WP_210680981.1">
    <property type="nucleotide sequence ID" value="NZ_JAGMWN010000002.1"/>
</dbReference>
<name>A0A8J7SHG8_9PROT</name>
<evidence type="ECO:0000259" key="8">
    <source>
        <dbReference type="Pfam" id="PF02668"/>
    </source>
</evidence>